<dbReference type="AlphaFoldDB" id="A0A1F5NTF4"/>
<accession>A0A1F5NTF4</accession>
<evidence type="ECO:0000256" key="1">
    <source>
        <dbReference type="SAM" id="Phobius"/>
    </source>
</evidence>
<proteinExistence type="predicted"/>
<protein>
    <submittedName>
        <fullName evidence="2">Uncharacterized protein</fullName>
    </submittedName>
</protein>
<keyword evidence="1" id="KW-0812">Transmembrane</keyword>
<comment type="caution">
    <text evidence="2">The sequence shown here is derived from an EMBL/GenBank/DDBJ whole genome shotgun (WGS) entry which is preliminary data.</text>
</comment>
<organism evidence="2 3">
    <name type="scientific">Candidatus Doudnabacteria bacterium RIFCSPHIGHO2_01_FULL_46_24</name>
    <dbReference type="NCBI Taxonomy" id="1817825"/>
    <lineage>
        <taxon>Bacteria</taxon>
        <taxon>Candidatus Doudnaibacteriota</taxon>
    </lineage>
</organism>
<evidence type="ECO:0000313" key="3">
    <source>
        <dbReference type="Proteomes" id="UP000178892"/>
    </source>
</evidence>
<sequence>MNSRKNKTRPFAIFIVSIFLAGQILLPMAAMLYPKPAKAFLGLGDFTFTTETWNLYDIAKDIGLGALKRISLNFANQYLTRFAEKVLDKYRIRNYLYYGQSLANYYLHQYIREKITDPDLRGIYTLLETDMLSRMQVTTVTPQGQRQRQALLKALDQKINKYYIEAGGISSSLIYNPPPELSNIDYYAAAQSYWLSPPEVTAQSFAAYFEQMQAASRAAADQEIAQGKGNKSGRGCNPLAQQSLAPASKFLAASGLVRVASAQELPSTPIVPPGTTVPLPAVPPSNPQPSAATSPSTAACIISAIQNPGSFIEGLTASAFDRIFANNYNPDSVSSQIGSLLGNFIFRKLNLDKSNDSGVLSEYPGTAYAADSGASLSSLNKIDSDGDGFPEGIDYNLDGKPDNCFHGGVAPNCVNSSAVTSSAYFTPLCIGMETAVAELKDFAAFLSNHADQLEGGAALKGIFIGTIWDRPGPIVVPERSSGTTDNFIMKADANLWNNRAILVQNQIQNFLGAVRDYRNPKFDDLEISVNRYASFMERTIASLAKDGDLDLARRGSGGGGLENLMKNTANITQYLARFQKELGRCDRPNVDAAAQVPLPDITDVEGTESECAQPYSFILAEDGQPPRYQAAVIEANRQAIAENPPLADSDRSDEGAGEQLLEIVAEKLRAQGYVAGWATNCNNNDHPDENLMVYRGATATYGEFFSLYRVEAGITYQQAAERRGYALHVGFGSVNMCKGCR</sequence>
<evidence type="ECO:0000313" key="2">
    <source>
        <dbReference type="EMBL" id="OGE80918.1"/>
    </source>
</evidence>
<feature type="transmembrane region" description="Helical" evidence="1">
    <location>
        <begin position="12"/>
        <end position="33"/>
    </location>
</feature>
<gene>
    <name evidence="2" type="ORF">A2720_00440</name>
</gene>
<keyword evidence="1" id="KW-0472">Membrane</keyword>
<dbReference type="STRING" id="1817825.A2720_00440"/>
<reference evidence="2 3" key="1">
    <citation type="journal article" date="2016" name="Nat. Commun.">
        <title>Thousands of microbial genomes shed light on interconnected biogeochemical processes in an aquifer system.</title>
        <authorList>
            <person name="Anantharaman K."/>
            <person name="Brown C.T."/>
            <person name="Hug L.A."/>
            <person name="Sharon I."/>
            <person name="Castelle C.J."/>
            <person name="Probst A.J."/>
            <person name="Thomas B.C."/>
            <person name="Singh A."/>
            <person name="Wilkins M.J."/>
            <person name="Karaoz U."/>
            <person name="Brodie E.L."/>
            <person name="Williams K.H."/>
            <person name="Hubbard S.S."/>
            <person name="Banfield J.F."/>
        </authorList>
    </citation>
    <scope>NUCLEOTIDE SEQUENCE [LARGE SCALE GENOMIC DNA]</scope>
</reference>
<dbReference type="Proteomes" id="UP000178892">
    <property type="component" value="Unassembled WGS sequence"/>
</dbReference>
<dbReference type="EMBL" id="MFEL01000014">
    <property type="protein sequence ID" value="OGE80918.1"/>
    <property type="molecule type" value="Genomic_DNA"/>
</dbReference>
<name>A0A1F5NTF4_9BACT</name>
<keyword evidence="1" id="KW-1133">Transmembrane helix</keyword>